<evidence type="ECO:0000313" key="2">
    <source>
        <dbReference type="EMBL" id="KDP39648.1"/>
    </source>
</evidence>
<organism evidence="2 3">
    <name type="scientific">Jatropha curcas</name>
    <name type="common">Barbados nut</name>
    <dbReference type="NCBI Taxonomy" id="180498"/>
    <lineage>
        <taxon>Eukaryota</taxon>
        <taxon>Viridiplantae</taxon>
        <taxon>Streptophyta</taxon>
        <taxon>Embryophyta</taxon>
        <taxon>Tracheophyta</taxon>
        <taxon>Spermatophyta</taxon>
        <taxon>Magnoliopsida</taxon>
        <taxon>eudicotyledons</taxon>
        <taxon>Gunneridae</taxon>
        <taxon>Pentapetalae</taxon>
        <taxon>rosids</taxon>
        <taxon>fabids</taxon>
        <taxon>Malpighiales</taxon>
        <taxon>Euphorbiaceae</taxon>
        <taxon>Crotonoideae</taxon>
        <taxon>Jatropheae</taxon>
        <taxon>Jatropha</taxon>
    </lineage>
</organism>
<keyword evidence="1" id="KW-0812">Transmembrane</keyword>
<feature type="transmembrane region" description="Helical" evidence="1">
    <location>
        <begin position="137"/>
        <end position="160"/>
    </location>
</feature>
<evidence type="ECO:0000313" key="3">
    <source>
        <dbReference type="Proteomes" id="UP000027138"/>
    </source>
</evidence>
<sequence>MGLAEEKEDSAVNSPLPPPFLEVKCKSLNKTSRFAAGTKSGFAVSLINRKIEIGSPLVSHIEAFNDGEEPISFGPDAALVDYGNGWKLQTVTELDFDGVKRAEHVPMNPTQIHIHNVQSSDGTHPPKTLLKPRISSLYIAKIFLAFILIFVLGASFTLALDNLPKLILFINSFM</sequence>
<accession>A0A067KXE7</accession>
<keyword evidence="1" id="KW-1133">Transmembrane helix</keyword>
<dbReference type="PANTHER" id="PTHR36396:SF1">
    <property type="entry name" value="MALTASE-GLUCOAMYLASE, INTESTINAL PROTEIN"/>
    <property type="match status" value="1"/>
</dbReference>
<keyword evidence="1" id="KW-0472">Membrane</keyword>
<dbReference type="EMBL" id="KK914347">
    <property type="protein sequence ID" value="KDP39648.1"/>
    <property type="molecule type" value="Genomic_DNA"/>
</dbReference>
<gene>
    <name evidence="2" type="ORF">JCGZ_02668</name>
</gene>
<dbReference type="Proteomes" id="UP000027138">
    <property type="component" value="Unassembled WGS sequence"/>
</dbReference>
<dbReference type="OrthoDB" id="1932454at2759"/>
<keyword evidence="3" id="KW-1185">Reference proteome</keyword>
<proteinExistence type="predicted"/>
<dbReference type="STRING" id="180498.A0A067KXE7"/>
<evidence type="ECO:0000256" key="1">
    <source>
        <dbReference type="SAM" id="Phobius"/>
    </source>
</evidence>
<name>A0A067KXE7_JATCU</name>
<dbReference type="AlphaFoldDB" id="A0A067KXE7"/>
<dbReference type="PANTHER" id="PTHR36396">
    <property type="entry name" value="MALTASE-GLUCOAMYLASE, INTESTINAL PROTEIN"/>
    <property type="match status" value="1"/>
</dbReference>
<reference evidence="2 3" key="1">
    <citation type="journal article" date="2014" name="PLoS ONE">
        <title>Global Analysis of Gene Expression Profiles in Physic Nut (Jatropha curcas L.) Seedlings Exposed to Salt Stress.</title>
        <authorList>
            <person name="Zhang L."/>
            <person name="Zhang C."/>
            <person name="Wu P."/>
            <person name="Chen Y."/>
            <person name="Li M."/>
            <person name="Jiang H."/>
            <person name="Wu G."/>
        </authorList>
    </citation>
    <scope>NUCLEOTIDE SEQUENCE [LARGE SCALE GENOMIC DNA]</scope>
    <source>
        <strain evidence="3">cv. GZQX0401</strain>
        <tissue evidence="2">Young leaves</tissue>
    </source>
</reference>
<protein>
    <submittedName>
        <fullName evidence="2">Uncharacterized protein</fullName>
    </submittedName>
</protein>